<keyword evidence="2" id="KW-0433">Leucine-rich repeat</keyword>
<dbReference type="PANTHER" id="PTHR45842">
    <property type="entry name" value="SYNAPTIC ADHESION-LIKE MOLECULE SALM"/>
    <property type="match status" value="1"/>
</dbReference>
<dbReference type="GO" id="GO:0016020">
    <property type="term" value="C:membrane"/>
    <property type="evidence" value="ECO:0007669"/>
    <property type="project" value="UniProtKB-SubCell"/>
</dbReference>
<evidence type="ECO:0000256" key="7">
    <source>
        <dbReference type="ARBA" id="ARBA00023136"/>
    </source>
</evidence>
<reference evidence="11" key="1">
    <citation type="submission" date="2025-08" db="UniProtKB">
        <authorList>
            <consortium name="Ensembl"/>
        </authorList>
    </citation>
    <scope>IDENTIFICATION</scope>
</reference>
<evidence type="ECO:0000259" key="10">
    <source>
        <dbReference type="PROSITE" id="PS50835"/>
    </source>
</evidence>
<evidence type="ECO:0000313" key="12">
    <source>
        <dbReference type="Proteomes" id="UP000694522"/>
    </source>
</evidence>
<dbReference type="Ensembl" id="ENSACOT00000016533.1">
    <property type="protein sequence ID" value="ENSACOP00000015963.1"/>
    <property type="gene ID" value="ENSACOG00000011038.1"/>
</dbReference>
<feature type="domain" description="Ig-like" evidence="10">
    <location>
        <begin position="82"/>
        <end position="173"/>
    </location>
</feature>
<dbReference type="Pfam" id="PF13927">
    <property type="entry name" value="Ig_3"/>
    <property type="match status" value="3"/>
</dbReference>
<evidence type="ECO:0000256" key="9">
    <source>
        <dbReference type="ARBA" id="ARBA00023319"/>
    </source>
</evidence>
<protein>
    <submittedName>
        <fullName evidence="11">Immunoglobulin superfamily member 10</fullName>
    </submittedName>
</protein>
<dbReference type="FunFam" id="2.60.40.10:FF:000076">
    <property type="entry name" value="Leucine-rich repeat and Ig domain-containing 4"/>
    <property type="match status" value="1"/>
</dbReference>
<organism evidence="11 12">
    <name type="scientific">Amazona collaria</name>
    <name type="common">yellow-billed parrot</name>
    <dbReference type="NCBI Taxonomy" id="241587"/>
    <lineage>
        <taxon>Eukaryota</taxon>
        <taxon>Metazoa</taxon>
        <taxon>Chordata</taxon>
        <taxon>Craniata</taxon>
        <taxon>Vertebrata</taxon>
        <taxon>Euteleostomi</taxon>
        <taxon>Archelosauria</taxon>
        <taxon>Archosauria</taxon>
        <taxon>Dinosauria</taxon>
        <taxon>Saurischia</taxon>
        <taxon>Theropoda</taxon>
        <taxon>Coelurosauria</taxon>
        <taxon>Aves</taxon>
        <taxon>Neognathae</taxon>
        <taxon>Neoaves</taxon>
        <taxon>Telluraves</taxon>
        <taxon>Australaves</taxon>
        <taxon>Psittaciformes</taxon>
        <taxon>Psittacidae</taxon>
        <taxon>Amazona</taxon>
    </lineage>
</organism>
<dbReference type="InterPro" id="IPR007110">
    <property type="entry name" value="Ig-like_dom"/>
</dbReference>
<keyword evidence="4" id="KW-0732">Signal</keyword>
<accession>A0A8B9FZY8</accession>
<evidence type="ECO:0000256" key="4">
    <source>
        <dbReference type="ARBA" id="ARBA00022729"/>
    </source>
</evidence>
<dbReference type="InterPro" id="IPR013783">
    <property type="entry name" value="Ig-like_fold"/>
</dbReference>
<evidence type="ECO:0000256" key="6">
    <source>
        <dbReference type="ARBA" id="ARBA00022989"/>
    </source>
</evidence>
<keyword evidence="6" id="KW-1133">Transmembrane helix</keyword>
<evidence type="ECO:0000256" key="2">
    <source>
        <dbReference type="ARBA" id="ARBA00022614"/>
    </source>
</evidence>
<dbReference type="InterPro" id="IPR003598">
    <property type="entry name" value="Ig_sub2"/>
</dbReference>
<dbReference type="SMART" id="SM00408">
    <property type="entry name" value="IGc2"/>
    <property type="match status" value="4"/>
</dbReference>
<evidence type="ECO:0000256" key="1">
    <source>
        <dbReference type="ARBA" id="ARBA00004167"/>
    </source>
</evidence>
<dbReference type="PROSITE" id="PS50835">
    <property type="entry name" value="IG_LIKE"/>
    <property type="match status" value="4"/>
</dbReference>
<reference evidence="11" key="2">
    <citation type="submission" date="2025-09" db="UniProtKB">
        <authorList>
            <consortium name="Ensembl"/>
        </authorList>
    </citation>
    <scope>IDENTIFICATION</scope>
</reference>
<dbReference type="InterPro" id="IPR050467">
    <property type="entry name" value="LRFN"/>
</dbReference>
<dbReference type="AlphaFoldDB" id="A0A8B9FZY8"/>
<comment type="subcellular location">
    <subcellularLocation>
        <location evidence="1">Membrane</location>
        <topology evidence="1">Single-pass membrane protein</topology>
    </subcellularLocation>
</comment>
<evidence type="ECO:0000256" key="5">
    <source>
        <dbReference type="ARBA" id="ARBA00022737"/>
    </source>
</evidence>
<keyword evidence="9" id="KW-0393">Immunoglobulin domain</keyword>
<dbReference type="InterPro" id="IPR036179">
    <property type="entry name" value="Ig-like_dom_sf"/>
</dbReference>
<dbReference type="SMART" id="SM00409">
    <property type="entry name" value="IG"/>
    <property type="match status" value="4"/>
</dbReference>
<evidence type="ECO:0000256" key="8">
    <source>
        <dbReference type="ARBA" id="ARBA00023157"/>
    </source>
</evidence>
<keyword evidence="3" id="KW-0812">Transmembrane</keyword>
<dbReference type="SUPFAM" id="SSF48726">
    <property type="entry name" value="Immunoglobulin"/>
    <property type="match status" value="4"/>
</dbReference>
<evidence type="ECO:0000313" key="11">
    <source>
        <dbReference type="Ensembl" id="ENSACOP00000015963.1"/>
    </source>
</evidence>
<dbReference type="Proteomes" id="UP000694522">
    <property type="component" value="Unplaced"/>
</dbReference>
<evidence type="ECO:0000256" key="3">
    <source>
        <dbReference type="ARBA" id="ARBA00022692"/>
    </source>
</evidence>
<keyword evidence="7" id="KW-0472">Membrane</keyword>
<name>A0A8B9FZY8_9PSIT</name>
<dbReference type="FunFam" id="2.60.40.10:FF:000032">
    <property type="entry name" value="palladin isoform X1"/>
    <property type="match status" value="1"/>
</dbReference>
<keyword evidence="12" id="KW-1185">Reference proteome</keyword>
<dbReference type="InterPro" id="IPR003599">
    <property type="entry name" value="Ig_sub"/>
</dbReference>
<keyword evidence="5" id="KW-0677">Repeat</keyword>
<feature type="domain" description="Ig-like" evidence="10">
    <location>
        <begin position="266"/>
        <end position="352"/>
    </location>
</feature>
<feature type="domain" description="Ig-like" evidence="10">
    <location>
        <begin position="179"/>
        <end position="256"/>
    </location>
</feature>
<keyword evidence="8" id="KW-1015">Disulfide bond</keyword>
<sequence length="444" mass="48863">FMCQAQVLNRRDFDMLRWCPLASVGTDAPDSRGNSRWMVFANGTLSITQVDLEDRGQYLCTAANPHGAARLLVTLSVVAYPPRITGSRWQLLTAHSGKPVTMKCKAEGRPSPTVSWVLANKTYISDSLAGNNKVHVETDGTLIIKEVTVYDRGLYTCMAKNPAGTDKLIVKLQVIAAPPAILEEKRERVEVMMGENLKLPCTVEGNPQPTVHWLLNAKLFLFSNGTLYLSSITSSDSGNYECIATSSTGSERRVVSLMVQHRDTLPKIATASEEMTHLNFGDKLLLNCTATGEPKPRIIWRLPSKAVVDLHFLHANGSLSVHQVKLLDAGEYMCVARNPGGDDTKLYKLDVVAKPPVINGLYANKTIMKVTAFILFLRDRIMSGQRGQNTCNSAFPLKSANVKLQKPVHPMEALTLSLQPQLVHTKVPLTSRVYNEPPLLLSST</sequence>
<proteinExistence type="predicted"/>
<feature type="domain" description="Ig-like" evidence="10">
    <location>
        <begin position="1"/>
        <end position="76"/>
    </location>
</feature>
<dbReference type="Gene3D" id="2.60.40.10">
    <property type="entry name" value="Immunoglobulins"/>
    <property type="match status" value="4"/>
</dbReference>
<dbReference type="PANTHER" id="PTHR45842:SF2">
    <property type="entry name" value="IMMUNOGLOBULIN SUPERFAMILY MEMBER 10"/>
    <property type="match status" value="1"/>
</dbReference>